<organism evidence="1">
    <name type="scientific">Salix viminalis</name>
    <name type="common">Common osier</name>
    <name type="synonym">Basket willow</name>
    <dbReference type="NCBI Taxonomy" id="40686"/>
    <lineage>
        <taxon>Eukaryota</taxon>
        <taxon>Viridiplantae</taxon>
        <taxon>Streptophyta</taxon>
        <taxon>Embryophyta</taxon>
        <taxon>Tracheophyta</taxon>
        <taxon>Spermatophyta</taxon>
        <taxon>Magnoliopsida</taxon>
        <taxon>eudicotyledons</taxon>
        <taxon>Gunneridae</taxon>
        <taxon>Pentapetalae</taxon>
        <taxon>rosids</taxon>
        <taxon>fabids</taxon>
        <taxon>Malpighiales</taxon>
        <taxon>Salicaceae</taxon>
        <taxon>Saliceae</taxon>
        <taxon>Salix</taxon>
    </lineage>
</organism>
<dbReference type="EMBL" id="CAADRP010001741">
    <property type="protein sequence ID" value="VFU50826.1"/>
    <property type="molecule type" value="Genomic_DNA"/>
</dbReference>
<accession>A0A6N2MRK5</accession>
<dbReference type="AlphaFoldDB" id="A0A6N2MRK5"/>
<name>A0A6N2MRK5_SALVM</name>
<gene>
    <name evidence="1" type="ORF">SVIM_LOCUS340151</name>
</gene>
<sequence length="22" mass="2835">MYRLLEEDNISKCRWLFDYILN</sequence>
<evidence type="ECO:0000313" key="1">
    <source>
        <dbReference type="EMBL" id="VFU50826.1"/>
    </source>
</evidence>
<protein>
    <submittedName>
        <fullName evidence="1">Uncharacterized protein</fullName>
    </submittedName>
</protein>
<reference evidence="1" key="1">
    <citation type="submission" date="2019-03" db="EMBL/GenBank/DDBJ databases">
        <authorList>
            <person name="Mank J."/>
            <person name="Almeida P."/>
        </authorList>
    </citation>
    <scope>NUCLEOTIDE SEQUENCE</scope>
    <source>
        <strain evidence="1">78183</strain>
    </source>
</reference>
<proteinExistence type="predicted"/>